<keyword evidence="3 5" id="KW-0408">Iron</keyword>
<feature type="domain" description="S1 motif" evidence="6">
    <location>
        <begin position="475"/>
        <end position="544"/>
    </location>
</feature>
<evidence type="ECO:0000313" key="8">
    <source>
        <dbReference type="Proteomes" id="UP001164745"/>
    </source>
</evidence>
<feature type="binding site" evidence="5">
    <location>
        <position position="224"/>
    </location>
    <ligand>
        <name>isopentenyl diphosphate</name>
        <dbReference type="ChEBI" id="CHEBI:128769"/>
    </ligand>
</feature>
<dbReference type="EC" id="1.17.7.4" evidence="5"/>
<feature type="binding site" evidence="5">
    <location>
        <position position="42"/>
    </location>
    <ligand>
        <name>dimethylallyl diphosphate</name>
        <dbReference type="ChEBI" id="CHEBI:57623"/>
    </ligand>
</feature>
<dbReference type="NCBIfam" id="TIGR00216">
    <property type="entry name" value="ispH_lytB"/>
    <property type="match status" value="1"/>
</dbReference>
<feature type="domain" description="S1 motif" evidence="6">
    <location>
        <begin position="561"/>
        <end position="631"/>
    </location>
</feature>
<dbReference type="Gene3D" id="3.40.1010.20">
    <property type="entry name" value="4-hydroxy-3-methylbut-2-enyl diphosphate reductase, catalytic domain"/>
    <property type="match status" value="2"/>
</dbReference>
<organism evidence="7 8">
    <name type="scientific">Caldicellulosiruptor naganoensis</name>
    <dbReference type="NCBI Taxonomy" id="29324"/>
    <lineage>
        <taxon>Bacteria</taxon>
        <taxon>Bacillati</taxon>
        <taxon>Bacillota</taxon>
        <taxon>Bacillota incertae sedis</taxon>
        <taxon>Caldicellulosiruptorales</taxon>
        <taxon>Caldicellulosiruptoraceae</taxon>
        <taxon>Caldicellulosiruptor</taxon>
    </lineage>
</organism>
<comment type="pathway">
    <text evidence="5">Isoprenoid biosynthesis; dimethylallyl diphosphate biosynthesis; dimethylallyl diphosphate from (2E)-4-hydroxy-3-methylbutenyl diphosphate: step 1/1.</text>
</comment>
<dbReference type="SUPFAM" id="SSF50249">
    <property type="entry name" value="Nucleic acid-binding proteins"/>
    <property type="match status" value="3"/>
</dbReference>
<feature type="binding site" evidence="5">
    <location>
        <position position="222"/>
    </location>
    <ligand>
        <name>dimethylallyl diphosphate</name>
        <dbReference type="ChEBI" id="CHEBI:57623"/>
    </ligand>
</feature>
<feature type="binding site" evidence="5">
    <location>
        <position position="97"/>
    </location>
    <ligand>
        <name>[4Fe-4S] cluster</name>
        <dbReference type="ChEBI" id="CHEBI:49883"/>
    </ligand>
</feature>
<keyword evidence="5 7" id="KW-0560">Oxidoreductase</keyword>
<evidence type="ECO:0000256" key="1">
    <source>
        <dbReference type="ARBA" id="ARBA00022485"/>
    </source>
</evidence>
<name>A0ABY7BE47_9FIRM</name>
<dbReference type="RefSeq" id="WP_045164719.1">
    <property type="nucleotide sequence ID" value="NZ_CP113864.1"/>
</dbReference>
<keyword evidence="5" id="KW-0414">Isoprene biosynthesis</keyword>
<accession>A0ABY7BE47</accession>
<dbReference type="Gene3D" id="3.40.50.11270">
    <property type="match status" value="1"/>
</dbReference>
<gene>
    <name evidence="5 7" type="primary">ispH</name>
    <name evidence="7" type="ORF">OTJ99_001402</name>
</gene>
<comment type="pathway">
    <text evidence="5">Isoprenoid biosynthesis; isopentenyl diphosphate biosynthesis via DXP pathway; isopentenyl diphosphate from 1-deoxy-D-xylulose 5-phosphate: step 6/6.</text>
</comment>
<feature type="binding site" evidence="5">
    <location>
        <position position="75"/>
    </location>
    <ligand>
        <name>dimethylallyl diphosphate</name>
        <dbReference type="ChEBI" id="CHEBI:57623"/>
    </ligand>
</feature>
<keyword evidence="2 5" id="KW-0479">Metal-binding</keyword>
<feature type="binding site" evidence="5">
    <location>
        <position position="75"/>
    </location>
    <ligand>
        <name>(2E)-4-hydroxy-3-methylbut-2-enyl diphosphate</name>
        <dbReference type="ChEBI" id="CHEBI:128753"/>
    </ligand>
</feature>
<dbReference type="PRINTS" id="PR00681">
    <property type="entry name" value="RIBOSOMALS1"/>
</dbReference>
<dbReference type="Proteomes" id="UP001164745">
    <property type="component" value="Chromosome"/>
</dbReference>
<feature type="binding site" evidence="5">
    <location>
        <position position="223"/>
    </location>
    <ligand>
        <name>(2E)-4-hydroxy-3-methylbut-2-enyl diphosphate</name>
        <dbReference type="ChEBI" id="CHEBI:128753"/>
    </ligand>
</feature>
<dbReference type="InterPro" id="IPR003029">
    <property type="entry name" value="S1_domain"/>
</dbReference>
<feature type="binding site" evidence="5">
    <location>
        <position position="265"/>
    </location>
    <ligand>
        <name>(2E)-4-hydroxy-3-methylbut-2-enyl diphosphate</name>
        <dbReference type="ChEBI" id="CHEBI:128753"/>
    </ligand>
</feature>
<reference evidence="7" key="1">
    <citation type="submission" date="2022-12" db="EMBL/GenBank/DDBJ databases">
        <authorList>
            <person name="Bing R.G."/>
            <person name="Willard D.J."/>
            <person name="Manesh M.J.H."/>
            <person name="Laemthong T."/>
            <person name="Crosby J.R."/>
            <person name="Kelly R.M."/>
        </authorList>
    </citation>
    <scope>NUCLEOTIDE SEQUENCE</scope>
    <source>
        <strain evidence="7">DSM 8991</strain>
    </source>
</reference>
<dbReference type="GO" id="GO:0051745">
    <property type="term" value="F:4-hydroxy-3-methylbut-2-enyl diphosphate reductase activity"/>
    <property type="evidence" value="ECO:0007669"/>
    <property type="project" value="UniProtKB-EC"/>
</dbReference>
<dbReference type="InterPro" id="IPR012340">
    <property type="entry name" value="NA-bd_OB-fold"/>
</dbReference>
<feature type="binding site" evidence="5">
    <location>
        <position position="167"/>
    </location>
    <ligand>
        <name>(2E)-4-hydroxy-3-methylbut-2-enyl diphosphate</name>
        <dbReference type="ChEBI" id="CHEBI:128753"/>
    </ligand>
</feature>
<sequence length="662" mass="75530">MIIKVAKSAGFCFGVERAVNGVIAWAKANKDKNVKVYGMLIHNSYVIERLKELNIKVIEDINEVGKDDIVFIRSHGVSTDEFSEIEKRASKVYDFTCPYVKKIHEIVREWSVNGNDVIVVGDINHPEVKGTIGHVEKGRKCIVIDSVEKAKDAITQLGSKAIVVCQTTFDNAKWQEIKDYIENNTDYRVFDTICKATINRQQEAKVLAHEVDVMLVIGDRKSSNTNKLYEAIKEIKPTYFIETLKDLEGIDFSKVRTIGITAGASTSQEQIDEVVHALERKFNEVDIYDFEKLLDKSFKDIKKGEIVKGKIVKVEEDYVLVDIGYKAEGIIYKNEIFKNANANLKEIFKENEMIEAVVVKESDEEGNVVLSKLKADNIHGFEELLSKFESKIPVKIVVKQIREKNIVGEFRGINVFVPISQWAEEVSSSIVGKVFEVEIVNIDSEKKIAFGSRRALLRQAQEQRLVEALENLDFNKDYEGFVAEIREKGIIVDFEGLRGFVPLSEISYSKRAEDIKKIFKIGERVKVRVIDVDKQKKQIFLSIKKTQEDEWIKKVKDLYLGMLVDVEITKVLPFGLVVLISDCGLDGFVHISNIPLGYNQRLHKLYKVGDKTKAKIVEIDEQRRRIGLSLKDLHEEEEQIPQYKENFVITIADMVKNIKLEG</sequence>
<evidence type="ECO:0000256" key="3">
    <source>
        <dbReference type="ARBA" id="ARBA00023004"/>
    </source>
</evidence>
<feature type="binding site" evidence="5">
    <location>
        <position position="12"/>
    </location>
    <ligand>
        <name>[4Fe-4S] cluster</name>
        <dbReference type="ChEBI" id="CHEBI:49883"/>
    </ligand>
</feature>
<feature type="domain" description="S1 motif" evidence="6">
    <location>
        <begin position="304"/>
        <end position="373"/>
    </location>
</feature>
<comment type="catalytic activity">
    <reaction evidence="5">
        <text>dimethylallyl diphosphate + 2 oxidized [2Fe-2S]-[ferredoxin] + H2O = (2E)-4-hydroxy-3-methylbut-2-enyl diphosphate + 2 reduced [2Fe-2S]-[ferredoxin] + 2 H(+)</text>
        <dbReference type="Rhea" id="RHEA:24825"/>
        <dbReference type="Rhea" id="RHEA-COMP:10000"/>
        <dbReference type="Rhea" id="RHEA-COMP:10001"/>
        <dbReference type="ChEBI" id="CHEBI:15377"/>
        <dbReference type="ChEBI" id="CHEBI:15378"/>
        <dbReference type="ChEBI" id="CHEBI:33737"/>
        <dbReference type="ChEBI" id="CHEBI:33738"/>
        <dbReference type="ChEBI" id="CHEBI:57623"/>
        <dbReference type="ChEBI" id="CHEBI:128753"/>
        <dbReference type="EC" id="1.17.7.4"/>
    </reaction>
</comment>
<dbReference type="PANTHER" id="PTHR30426">
    <property type="entry name" value="4-HYDROXY-3-METHYLBUT-2-ENYL DIPHOSPHATE REDUCTASE"/>
    <property type="match status" value="1"/>
</dbReference>
<dbReference type="CDD" id="cd13944">
    <property type="entry name" value="lytB_ispH"/>
    <property type="match status" value="1"/>
</dbReference>
<feature type="binding site" evidence="5">
    <location>
        <position position="265"/>
    </location>
    <ligand>
        <name>isopentenyl diphosphate</name>
        <dbReference type="ChEBI" id="CHEBI:128769"/>
    </ligand>
</feature>
<feature type="binding site" evidence="5">
    <location>
        <position position="125"/>
    </location>
    <ligand>
        <name>(2E)-4-hydroxy-3-methylbut-2-enyl diphosphate</name>
        <dbReference type="ChEBI" id="CHEBI:128753"/>
    </ligand>
</feature>
<dbReference type="HAMAP" id="MF_00191">
    <property type="entry name" value="IspH"/>
    <property type="match status" value="1"/>
</dbReference>
<dbReference type="PROSITE" id="PS50126">
    <property type="entry name" value="S1"/>
    <property type="match status" value="3"/>
</dbReference>
<evidence type="ECO:0000256" key="5">
    <source>
        <dbReference type="HAMAP-Rule" id="MF_00191"/>
    </source>
</evidence>
<keyword evidence="4 5" id="KW-0411">Iron-sulfur</keyword>
<feature type="binding site" evidence="5">
    <location>
        <position position="224"/>
    </location>
    <ligand>
        <name>(2E)-4-hydroxy-3-methylbut-2-enyl diphosphate</name>
        <dbReference type="ChEBI" id="CHEBI:128753"/>
    </ligand>
</feature>
<feature type="binding site" evidence="5">
    <location>
        <position position="223"/>
    </location>
    <ligand>
        <name>dimethylallyl diphosphate</name>
        <dbReference type="ChEBI" id="CHEBI:57623"/>
    </ligand>
</feature>
<feature type="binding site" evidence="5">
    <location>
        <position position="125"/>
    </location>
    <ligand>
        <name>isopentenyl diphosphate</name>
        <dbReference type="ChEBI" id="CHEBI:128769"/>
    </ligand>
</feature>
<feature type="binding site" evidence="5">
    <location>
        <position position="222"/>
    </location>
    <ligand>
        <name>isopentenyl diphosphate</name>
        <dbReference type="ChEBI" id="CHEBI:128769"/>
    </ligand>
</feature>
<evidence type="ECO:0000256" key="2">
    <source>
        <dbReference type="ARBA" id="ARBA00022723"/>
    </source>
</evidence>
<keyword evidence="8" id="KW-1185">Reference proteome</keyword>
<comment type="similarity">
    <text evidence="5">Belongs to the IspH family.</text>
</comment>
<evidence type="ECO:0000313" key="7">
    <source>
        <dbReference type="EMBL" id="WAM30637.1"/>
    </source>
</evidence>
<dbReference type="Gene3D" id="2.40.50.140">
    <property type="entry name" value="Nucleic acid-binding proteins"/>
    <property type="match status" value="3"/>
</dbReference>
<feature type="binding site" evidence="5">
    <location>
        <position position="42"/>
    </location>
    <ligand>
        <name>(2E)-4-hydroxy-3-methylbut-2-enyl diphosphate</name>
        <dbReference type="ChEBI" id="CHEBI:128753"/>
    </ligand>
</feature>
<comment type="cofactor">
    <cofactor evidence="5">
        <name>[4Fe-4S] cluster</name>
        <dbReference type="ChEBI" id="CHEBI:49883"/>
    </cofactor>
    <text evidence="5">Binds 1 [4Fe-4S] cluster per subunit.</text>
</comment>
<feature type="binding site" evidence="5">
    <location>
        <position position="75"/>
    </location>
    <ligand>
        <name>isopentenyl diphosphate</name>
        <dbReference type="ChEBI" id="CHEBI:128769"/>
    </ligand>
</feature>
<dbReference type="PANTHER" id="PTHR30426:SF0">
    <property type="entry name" value="4-HYDROXY-3-METHYLBUT-2-ENYL DIPHOSPHATE REDUCTASE"/>
    <property type="match status" value="1"/>
</dbReference>
<dbReference type="CDD" id="cd05687">
    <property type="entry name" value="S1_RPS1_repeat_ec1_hs1"/>
    <property type="match status" value="1"/>
</dbReference>
<dbReference type="Pfam" id="PF00575">
    <property type="entry name" value="S1"/>
    <property type="match status" value="3"/>
</dbReference>
<comment type="catalytic activity">
    <reaction evidence="5">
        <text>isopentenyl diphosphate + 2 oxidized [2Fe-2S]-[ferredoxin] + H2O = (2E)-4-hydroxy-3-methylbut-2-enyl diphosphate + 2 reduced [2Fe-2S]-[ferredoxin] + 2 H(+)</text>
        <dbReference type="Rhea" id="RHEA:24488"/>
        <dbReference type="Rhea" id="RHEA-COMP:10000"/>
        <dbReference type="Rhea" id="RHEA-COMP:10001"/>
        <dbReference type="ChEBI" id="CHEBI:15377"/>
        <dbReference type="ChEBI" id="CHEBI:15378"/>
        <dbReference type="ChEBI" id="CHEBI:33737"/>
        <dbReference type="ChEBI" id="CHEBI:33738"/>
        <dbReference type="ChEBI" id="CHEBI:128753"/>
        <dbReference type="ChEBI" id="CHEBI:128769"/>
        <dbReference type="EC" id="1.17.7.4"/>
    </reaction>
</comment>
<protein>
    <recommendedName>
        <fullName evidence="5">4-hydroxy-3-methylbut-2-enyl diphosphate reductase</fullName>
        <shortName evidence="5">HMBPP reductase</shortName>
        <ecNumber evidence="5">1.17.7.4</ecNumber>
    </recommendedName>
</protein>
<dbReference type="SMART" id="SM00316">
    <property type="entry name" value="S1"/>
    <property type="match status" value="4"/>
</dbReference>
<feature type="binding site" evidence="5">
    <location>
        <position position="125"/>
    </location>
    <ligand>
        <name>dimethylallyl diphosphate</name>
        <dbReference type="ChEBI" id="CHEBI:57623"/>
    </ligand>
</feature>
<feature type="binding site" evidence="5">
    <location>
        <position position="194"/>
    </location>
    <ligand>
        <name>[4Fe-4S] cluster</name>
        <dbReference type="ChEBI" id="CHEBI:49883"/>
    </ligand>
</feature>
<feature type="binding site" evidence="5">
    <location>
        <position position="42"/>
    </location>
    <ligand>
        <name>isopentenyl diphosphate</name>
        <dbReference type="ChEBI" id="CHEBI:128769"/>
    </ligand>
</feature>
<feature type="binding site" evidence="5">
    <location>
        <position position="224"/>
    </location>
    <ligand>
        <name>dimethylallyl diphosphate</name>
        <dbReference type="ChEBI" id="CHEBI:57623"/>
    </ligand>
</feature>
<feature type="binding site" evidence="5">
    <location>
        <position position="222"/>
    </location>
    <ligand>
        <name>(2E)-4-hydroxy-3-methylbut-2-enyl diphosphate</name>
        <dbReference type="ChEBI" id="CHEBI:128753"/>
    </ligand>
</feature>
<feature type="binding site" evidence="5">
    <location>
        <position position="223"/>
    </location>
    <ligand>
        <name>isopentenyl diphosphate</name>
        <dbReference type="ChEBI" id="CHEBI:128769"/>
    </ligand>
</feature>
<keyword evidence="1 5" id="KW-0004">4Fe-4S</keyword>
<dbReference type="EMBL" id="CP113864">
    <property type="protein sequence ID" value="WAM30637.1"/>
    <property type="molecule type" value="Genomic_DNA"/>
</dbReference>
<comment type="function">
    <text evidence="5">Catalyzes the conversion of 1-hydroxy-2-methyl-2-(E)-butenyl 4-diphosphate (HMBPP) into a mixture of isopentenyl diphosphate (IPP) and dimethylallyl diphosphate (DMAPP). Acts in the terminal step of the DOXP/MEP pathway for isoprenoid precursor biosynthesis.</text>
</comment>
<dbReference type="InterPro" id="IPR003451">
    <property type="entry name" value="LytB/IspH"/>
</dbReference>
<feature type="active site" description="Proton donor" evidence="5">
    <location>
        <position position="127"/>
    </location>
</feature>
<dbReference type="Pfam" id="PF02401">
    <property type="entry name" value="LYTB"/>
    <property type="match status" value="1"/>
</dbReference>
<proteinExistence type="inferred from homology"/>
<dbReference type="InterPro" id="IPR035104">
    <property type="entry name" value="Ribosomal_protein_S1-like"/>
</dbReference>
<feature type="binding site" evidence="5">
    <location>
        <position position="265"/>
    </location>
    <ligand>
        <name>dimethylallyl diphosphate</name>
        <dbReference type="ChEBI" id="CHEBI:57623"/>
    </ligand>
</feature>
<evidence type="ECO:0000259" key="6">
    <source>
        <dbReference type="PROSITE" id="PS50126"/>
    </source>
</evidence>
<evidence type="ECO:0000256" key="4">
    <source>
        <dbReference type="ARBA" id="ARBA00023014"/>
    </source>
</evidence>